<keyword evidence="4" id="KW-1133">Transmembrane helix</keyword>
<dbReference type="Proteomes" id="UP000029085">
    <property type="component" value="Unassembled WGS sequence"/>
</dbReference>
<organism evidence="6 7">
    <name type="scientific">Arenimonas donghaensis DSM 18148 = HO3-R19</name>
    <dbReference type="NCBI Taxonomy" id="1121014"/>
    <lineage>
        <taxon>Bacteria</taxon>
        <taxon>Pseudomonadati</taxon>
        <taxon>Pseudomonadota</taxon>
        <taxon>Gammaproteobacteria</taxon>
        <taxon>Lysobacterales</taxon>
        <taxon>Lysobacteraceae</taxon>
        <taxon>Arenimonas</taxon>
    </lineage>
</organism>
<keyword evidence="5" id="KW-0472">Membrane</keyword>
<comment type="caution">
    <text evidence="6">The sequence shown here is derived from an EMBL/GenBank/DDBJ whole genome shotgun (WGS) entry which is preliminary data.</text>
</comment>
<proteinExistence type="inferred from homology"/>
<gene>
    <name evidence="6" type="ORF">N788_02885</name>
</gene>
<dbReference type="AlphaFoldDB" id="A0A087MI66"/>
<dbReference type="InterPro" id="IPR007156">
    <property type="entry name" value="MamQ_LemA"/>
</dbReference>
<accession>A0A087MI66</accession>
<dbReference type="PANTHER" id="PTHR34478:SF1">
    <property type="entry name" value="PROTEIN LEMA"/>
    <property type="match status" value="1"/>
</dbReference>
<dbReference type="PATRIC" id="fig|1121014.3.peg.1255"/>
<dbReference type="OrthoDB" id="9804152at2"/>
<dbReference type="Gene3D" id="1.20.1440.20">
    <property type="entry name" value="LemA-like domain"/>
    <property type="match status" value="1"/>
</dbReference>
<dbReference type="STRING" id="1121014.N788_02885"/>
<dbReference type="InterPro" id="IPR023353">
    <property type="entry name" value="LemA-like_dom_sf"/>
</dbReference>
<dbReference type="SUPFAM" id="SSF140478">
    <property type="entry name" value="LemA-like"/>
    <property type="match status" value="1"/>
</dbReference>
<evidence type="ECO:0000256" key="4">
    <source>
        <dbReference type="ARBA" id="ARBA00022989"/>
    </source>
</evidence>
<comment type="subcellular location">
    <subcellularLocation>
        <location evidence="1">Membrane</location>
        <topology evidence="1">Single-pass membrane protein</topology>
    </subcellularLocation>
</comment>
<name>A0A087MI66_9GAMM</name>
<evidence type="ECO:0000313" key="6">
    <source>
        <dbReference type="EMBL" id="KFL36569.1"/>
    </source>
</evidence>
<evidence type="ECO:0000256" key="5">
    <source>
        <dbReference type="ARBA" id="ARBA00023136"/>
    </source>
</evidence>
<evidence type="ECO:0000256" key="2">
    <source>
        <dbReference type="ARBA" id="ARBA00008854"/>
    </source>
</evidence>
<evidence type="ECO:0000313" key="7">
    <source>
        <dbReference type="Proteomes" id="UP000029085"/>
    </source>
</evidence>
<evidence type="ECO:0000256" key="1">
    <source>
        <dbReference type="ARBA" id="ARBA00004167"/>
    </source>
</evidence>
<sequence length="195" mass="21251">MTSLIVLLVLAAVLLFWGVGIYNGLVTARNAFKNAFAQIDVQLTRRYDLIPNLVEVAKGYLKHERETLEAVIQARAAAVSGLAAAKARPGDDAAMAQLGSAESGLAGALSRLMMVAEAYPDLKANQNMMQLTEELTSTENRIAFARQAYNDSVMAYNNKREVFPSNIIAGMFNFAHAALLEITEPEKREAPKVSF</sequence>
<keyword evidence="7" id="KW-1185">Reference proteome</keyword>
<evidence type="ECO:0008006" key="8">
    <source>
        <dbReference type="Google" id="ProtNLM"/>
    </source>
</evidence>
<dbReference type="PANTHER" id="PTHR34478">
    <property type="entry name" value="PROTEIN LEMA"/>
    <property type="match status" value="1"/>
</dbReference>
<evidence type="ECO:0000256" key="3">
    <source>
        <dbReference type="ARBA" id="ARBA00022692"/>
    </source>
</evidence>
<dbReference type="Pfam" id="PF04011">
    <property type="entry name" value="LemA"/>
    <property type="match status" value="1"/>
</dbReference>
<dbReference type="EMBL" id="AVCJ01000012">
    <property type="protein sequence ID" value="KFL36569.1"/>
    <property type="molecule type" value="Genomic_DNA"/>
</dbReference>
<comment type="similarity">
    <text evidence="2">Belongs to the LemA family.</text>
</comment>
<keyword evidence="3" id="KW-0812">Transmembrane</keyword>
<dbReference type="GO" id="GO:0016020">
    <property type="term" value="C:membrane"/>
    <property type="evidence" value="ECO:0007669"/>
    <property type="project" value="UniProtKB-SubCell"/>
</dbReference>
<protein>
    <recommendedName>
        <fullName evidence="8">LemA family protein</fullName>
    </recommendedName>
</protein>
<reference evidence="7" key="1">
    <citation type="submission" date="2013-08" db="EMBL/GenBank/DDBJ databases">
        <title>Genome sequencing of Arenimonas donghaensis.</title>
        <authorList>
            <person name="Chen F."/>
            <person name="Wang G."/>
        </authorList>
    </citation>
    <scope>NUCLEOTIDE SEQUENCE [LARGE SCALE GENOMIC DNA]</scope>
    <source>
        <strain evidence="7">HO3-R19</strain>
    </source>
</reference>
<reference evidence="6 7" key="2">
    <citation type="journal article" date="2015" name="Stand. Genomic Sci.">
        <title>High quality draft genomic sequence of Arenimonas donghaensis DSM 18148(T).</title>
        <authorList>
            <person name="Chen F."/>
            <person name="Wang H."/>
            <person name="Cao Y."/>
            <person name="Li X."/>
            <person name="Wang G."/>
        </authorList>
    </citation>
    <scope>NUCLEOTIDE SEQUENCE [LARGE SCALE GENOMIC DNA]</scope>
    <source>
        <strain evidence="6 7">HO3-R19</strain>
    </source>
</reference>
<dbReference type="RefSeq" id="WP_034222634.1">
    <property type="nucleotide sequence ID" value="NZ_AVCJ01000012.1"/>
</dbReference>